<dbReference type="Proteomes" id="UP000295807">
    <property type="component" value="Unassembled WGS sequence"/>
</dbReference>
<dbReference type="EMBL" id="SMAD01000004">
    <property type="protein sequence ID" value="TCS87837.1"/>
    <property type="molecule type" value="Genomic_DNA"/>
</dbReference>
<evidence type="ECO:0000313" key="2">
    <source>
        <dbReference type="EMBL" id="TCS87837.1"/>
    </source>
</evidence>
<keyword evidence="1" id="KW-0812">Transmembrane</keyword>
<keyword evidence="3" id="KW-1185">Reference proteome</keyword>
<keyword evidence="1" id="KW-0472">Membrane</keyword>
<proteinExistence type="predicted"/>
<keyword evidence="1" id="KW-1133">Transmembrane helix</keyword>
<sequence length="99" mass="11861">MFLYLLKVNIALVLFYLAYCYGLRRLTFYTLNRFYLLFAIGFSSVYPLIDLSGLIKRREVKRSITCLTWETWPRKAHTRYGMYLHLFSGRGWQSWAPGF</sequence>
<feature type="transmembrane region" description="Helical" evidence="1">
    <location>
        <begin position="34"/>
        <end position="55"/>
    </location>
</feature>
<gene>
    <name evidence="2" type="ORF">EDD80_104188</name>
</gene>
<evidence type="ECO:0000313" key="3">
    <source>
        <dbReference type="Proteomes" id="UP000295807"/>
    </source>
</evidence>
<protein>
    <submittedName>
        <fullName evidence="2">Uncharacterized protein</fullName>
    </submittedName>
</protein>
<dbReference type="AlphaFoldDB" id="A0A4R3KVF4"/>
<organism evidence="2 3">
    <name type="scientific">Anseongella ginsenosidimutans</name>
    <dbReference type="NCBI Taxonomy" id="496056"/>
    <lineage>
        <taxon>Bacteria</taxon>
        <taxon>Pseudomonadati</taxon>
        <taxon>Bacteroidota</taxon>
        <taxon>Sphingobacteriia</taxon>
        <taxon>Sphingobacteriales</taxon>
        <taxon>Sphingobacteriaceae</taxon>
        <taxon>Anseongella</taxon>
    </lineage>
</organism>
<comment type="caution">
    <text evidence="2">The sequence shown here is derived from an EMBL/GenBank/DDBJ whole genome shotgun (WGS) entry which is preliminary data.</text>
</comment>
<feature type="transmembrane region" description="Helical" evidence="1">
    <location>
        <begin position="6"/>
        <end position="22"/>
    </location>
</feature>
<accession>A0A4R3KVF4</accession>
<evidence type="ECO:0000256" key="1">
    <source>
        <dbReference type="SAM" id="Phobius"/>
    </source>
</evidence>
<name>A0A4R3KVF4_9SPHI</name>
<reference evidence="2 3" key="1">
    <citation type="submission" date="2019-03" db="EMBL/GenBank/DDBJ databases">
        <title>Genomic Encyclopedia of Type Strains, Phase IV (KMG-IV): sequencing the most valuable type-strain genomes for metagenomic binning, comparative biology and taxonomic classification.</title>
        <authorList>
            <person name="Goeker M."/>
        </authorList>
    </citation>
    <scope>NUCLEOTIDE SEQUENCE [LARGE SCALE GENOMIC DNA]</scope>
    <source>
        <strain evidence="2 3">DSM 21100</strain>
    </source>
</reference>